<comment type="caution">
    <text evidence="1">The sequence shown here is derived from an EMBL/GenBank/DDBJ whole genome shotgun (WGS) entry which is preliminary data.</text>
</comment>
<name>M0C3H8_9EURY</name>
<dbReference type="Pfam" id="PF02643">
    <property type="entry name" value="DUF192"/>
    <property type="match status" value="1"/>
</dbReference>
<dbReference type="STRING" id="1227488.C477_11557"/>
<dbReference type="PANTHER" id="PTHR37953">
    <property type="entry name" value="UPF0127 PROTEIN MJ1496"/>
    <property type="match status" value="1"/>
</dbReference>
<dbReference type="PANTHER" id="PTHR37953:SF1">
    <property type="entry name" value="UPF0127 PROTEIN MJ1496"/>
    <property type="match status" value="1"/>
</dbReference>
<dbReference type="EMBL" id="AOIS01000037">
    <property type="protein sequence ID" value="ELZ17841.1"/>
    <property type="molecule type" value="Genomic_DNA"/>
</dbReference>
<evidence type="ECO:0000313" key="1">
    <source>
        <dbReference type="EMBL" id="ELZ17841.1"/>
    </source>
</evidence>
<evidence type="ECO:0008006" key="3">
    <source>
        <dbReference type="Google" id="ProtNLM"/>
    </source>
</evidence>
<protein>
    <recommendedName>
        <fullName evidence="3">DUF192 domain-containing protein</fullName>
    </recommendedName>
</protein>
<evidence type="ECO:0000313" key="2">
    <source>
        <dbReference type="Proteomes" id="UP000011657"/>
    </source>
</evidence>
<dbReference type="InterPro" id="IPR038695">
    <property type="entry name" value="Saro_0823-like_sf"/>
</dbReference>
<keyword evidence="2" id="KW-1185">Reference proteome</keyword>
<sequence length="133" mass="14661">MPPAFRLEGVQLVHEADSGGDATDEGGDRRVLAADVDLADSLLSQTRGLMFRRSMPDDSALAFRFDSAKVRDVHMLFVFFPIDAVWVADGVVERIERLRPWRSFARAECDLLVELPAGAADGVEEGDRVVIES</sequence>
<gene>
    <name evidence="1" type="ORF">C477_11557</name>
</gene>
<accession>M0C3H8</accession>
<proteinExistence type="predicted"/>
<dbReference type="PATRIC" id="fig|1227488.3.peg.2297"/>
<organism evidence="1 2">
    <name type="scientific">Haloterrigena salina JCM 13891</name>
    <dbReference type="NCBI Taxonomy" id="1227488"/>
    <lineage>
        <taxon>Archaea</taxon>
        <taxon>Methanobacteriati</taxon>
        <taxon>Methanobacteriota</taxon>
        <taxon>Stenosarchaea group</taxon>
        <taxon>Halobacteria</taxon>
        <taxon>Halobacteriales</taxon>
        <taxon>Natrialbaceae</taxon>
        <taxon>Haloterrigena</taxon>
    </lineage>
</organism>
<dbReference type="Proteomes" id="UP000011657">
    <property type="component" value="Unassembled WGS sequence"/>
</dbReference>
<dbReference type="AlphaFoldDB" id="M0C3H8"/>
<dbReference type="InterPro" id="IPR003795">
    <property type="entry name" value="DUF192"/>
</dbReference>
<reference evidence="1 2" key="1">
    <citation type="journal article" date="2014" name="PLoS Genet.">
        <title>Phylogenetically driven sequencing of extremely halophilic archaea reveals strategies for static and dynamic osmo-response.</title>
        <authorList>
            <person name="Becker E.A."/>
            <person name="Seitzer P.M."/>
            <person name="Tritt A."/>
            <person name="Larsen D."/>
            <person name="Krusor M."/>
            <person name="Yao A.I."/>
            <person name="Wu D."/>
            <person name="Madern D."/>
            <person name="Eisen J.A."/>
            <person name="Darling A.E."/>
            <person name="Facciotti M.T."/>
        </authorList>
    </citation>
    <scope>NUCLEOTIDE SEQUENCE [LARGE SCALE GENOMIC DNA]</scope>
    <source>
        <strain evidence="1 2">JCM 13891</strain>
    </source>
</reference>
<dbReference type="eggNOG" id="arCOG03113">
    <property type="taxonomic scope" value="Archaea"/>
</dbReference>
<dbReference type="Gene3D" id="2.60.120.1140">
    <property type="entry name" value="Protein of unknown function DUF192"/>
    <property type="match status" value="1"/>
</dbReference>